<gene>
    <name evidence="3" type="ORF">Lery_2220</name>
</gene>
<dbReference type="Proteomes" id="UP000054773">
    <property type="component" value="Unassembled WGS sequence"/>
</dbReference>
<evidence type="ECO:0000256" key="2">
    <source>
        <dbReference type="SAM" id="Phobius"/>
    </source>
</evidence>
<comment type="caution">
    <text evidence="3">The sequence shown here is derived from an EMBL/GenBank/DDBJ whole genome shotgun (WGS) entry which is preliminary data.</text>
</comment>
<feature type="transmembrane region" description="Helical" evidence="2">
    <location>
        <begin position="135"/>
        <end position="155"/>
    </location>
</feature>
<dbReference type="EMBL" id="LNYA01000034">
    <property type="protein sequence ID" value="KTC94053.1"/>
    <property type="molecule type" value="Genomic_DNA"/>
</dbReference>
<dbReference type="RefSeq" id="WP_058527354.1">
    <property type="nucleotide sequence ID" value="NZ_CAAAHY010000030.1"/>
</dbReference>
<organism evidence="3 4">
    <name type="scientific">Legionella erythra</name>
    <dbReference type="NCBI Taxonomy" id="448"/>
    <lineage>
        <taxon>Bacteria</taxon>
        <taxon>Pseudomonadati</taxon>
        <taxon>Pseudomonadota</taxon>
        <taxon>Gammaproteobacteria</taxon>
        <taxon>Legionellales</taxon>
        <taxon>Legionellaceae</taxon>
        <taxon>Legionella</taxon>
    </lineage>
</organism>
<proteinExistence type="predicted"/>
<feature type="compositionally biased region" description="Basic and acidic residues" evidence="1">
    <location>
        <begin position="331"/>
        <end position="340"/>
    </location>
</feature>
<feature type="transmembrane region" description="Helical" evidence="2">
    <location>
        <begin position="12"/>
        <end position="35"/>
    </location>
</feature>
<feature type="transmembrane region" description="Helical" evidence="2">
    <location>
        <begin position="41"/>
        <end position="66"/>
    </location>
</feature>
<keyword evidence="4" id="KW-1185">Reference proteome</keyword>
<feature type="region of interest" description="Disordered" evidence="1">
    <location>
        <begin position="315"/>
        <end position="382"/>
    </location>
</feature>
<reference evidence="3 4" key="1">
    <citation type="submission" date="2015-11" db="EMBL/GenBank/DDBJ databases">
        <title>Genomic analysis of 38 Legionella species identifies large and diverse effector repertoires.</title>
        <authorList>
            <person name="Burstein D."/>
            <person name="Amaro F."/>
            <person name="Zusman T."/>
            <person name="Lifshitz Z."/>
            <person name="Cohen O."/>
            <person name="Gilbert J.A."/>
            <person name="Pupko T."/>
            <person name="Shuman H.A."/>
            <person name="Segal G."/>
        </authorList>
    </citation>
    <scope>NUCLEOTIDE SEQUENCE [LARGE SCALE GENOMIC DNA]</scope>
    <source>
        <strain evidence="3 4">SE-32A-C8</strain>
    </source>
</reference>
<name>A0A0W0TFQ7_LEGER</name>
<feature type="transmembrane region" description="Helical" evidence="2">
    <location>
        <begin position="251"/>
        <end position="273"/>
    </location>
</feature>
<dbReference type="OrthoDB" id="5638125at2"/>
<dbReference type="AlphaFoldDB" id="A0A0W0TFQ7"/>
<feature type="transmembrane region" description="Helical" evidence="2">
    <location>
        <begin position="100"/>
        <end position="129"/>
    </location>
</feature>
<keyword evidence="2" id="KW-0472">Membrane</keyword>
<evidence type="ECO:0000313" key="3">
    <source>
        <dbReference type="EMBL" id="KTC94053.1"/>
    </source>
</evidence>
<evidence type="ECO:0000256" key="1">
    <source>
        <dbReference type="SAM" id="MobiDB-lite"/>
    </source>
</evidence>
<protein>
    <submittedName>
        <fullName evidence="3">IncA protein</fullName>
    </submittedName>
</protein>
<dbReference type="PATRIC" id="fig|448.7.peg.2331"/>
<keyword evidence="2" id="KW-0812">Transmembrane</keyword>
<keyword evidence="2" id="KW-1133">Transmembrane helix</keyword>
<accession>A0A0W0TFQ7</accession>
<sequence>MIGQVDNSGLRGSLKFGIIVSILSILAVLGFAALSFFAAPFILTVIAGAFFVGGMVFLMAMGYGIFNDLLAAKSNLPYFMLGHQPQQHSMIESNKPAAQGIAWGIAAVAPLAFPAAILFFVTALIAGFFVPTALFILPVMAIALPLVVIIADVVARRKKKVYIAGEDDLSLAHQEWYSFGSGLNDYQQEGLREMSNTVEEKAAWFANSDRNVIGFKYVPILAVVSLVAFATLTGVSTLLPTVIFGTIMSTILPVSVGVLLALAITAALIYLAVNHNKQDDNQYKLDFMSANQSESTVEPTEPSVKPLAPVLSKTKSEIEPIHGQESQTTADTDKKREESPPKLSTLLTNTDNPVYAKKNKPNDSDNSEDTLFVQYESKGVRG</sequence>
<feature type="transmembrane region" description="Helical" evidence="2">
    <location>
        <begin position="217"/>
        <end position="239"/>
    </location>
</feature>
<evidence type="ECO:0000313" key="4">
    <source>
        <dbReference type="Proteomes" id="UP000054773"/>
    </source>
</evidence>